<reference evidence="2" key="2">
    <citation type="submission" date="2025-09" db="UniProtKB">
        <authorList>
            <consortium name="Ensembl"/>
        </authorList>
    </citation>
    <scope>IDENTIFICATION</scope>
</reference>
<name>A0A8C8AGG5_9STRI</name>
<feature type="region of interest" description="Disordered" evidence="1">
    <location>
        <begin position="60"/>
        <end position="94"/>
    </location>
</feature>
<dbReference type="InterPro" id="IPR036400">
    <property type="entry name" value="Cyt_B5-like_heme/steroid_sf"/>
</dbReference>
<evidence type="ECO:0000313" key="3">
    <source>
        <dbReference type="Proteomes" id="UP000694552"/>
    </source>
</evidence>
<keyword evidence="3" id="KW-1185">Reference proteome</keyword>
<protein>
    <submittedName>
        <fullName evidence="2">Uncharacterized protein</fullName>
    </submittedName>
</protein>
<dbReference type="AlphaFoldDB" id="A0A8C8AGG5"/>
<dbReference type="Proteomes" id="UP000694552">
    <property type="component" value="Unplaced"/>
</dbReference>
<evidence type="ECO:0000256" key="1">
    <source>
        <dbReference type="SAM" id="MobiDB-lite"/>
    </source>
</evidence>
<dbReference type="Ensembl" id="ENSOSUT00000005407.1">
    <property type="protein sequence ID" value="ENSOSUP00000005219.1"/>
    <property type="gene ID" value="ENSOSUG00000003886.1"/>
</dbReference>
<proteinExistence type="predicted"/>
<organism evidence="2 3">
    <name type="scientific">Otus sunia</name>
    <name type="common">Oriental scops-owl</name>
    <dbReference type="NCBI Taxonomy" id="257818"/>
    <lineage>
        <taxon>Eukaryota</taxon>
        <taxon>Metazoa</taxon>
        <taxon>Chordata</taxon>
        <taxon>Craniata</taxon>
        <taxon>Vertebrata</taxon>
        <taxon>Euteleostomi</taxon>
        <taxon>Archelosauria</taxon>
        <taxon>Archosauria</taxon>
        <taxon>Dinosauria</taxon>
        <taxon>Saurischia</taxon>
        <taxon>Theropoda</taxon>
        <taxon>Coelurosauria</taxon>
        <taxon>Aves</taxon>
        <taxon>Neognathae</taxon>
        <taxon>Neoaves</taxon>
        <taxon>Telluraves</taxon>
        <taxon>Strigiformes</taxon>
        <taxon>Strigidae</taxon>
        <taxon>Otus</taxon>
    </lineage>
</organism>
<sequence length="94" mass="10254">IMSLLSGGPYGTFAGRVASRGLATFCLDKDVLRDEYDDLLDLNSVQIHKKYDSVGRFLKPGEEPSVYTDEEASPPRIMTTDDAASAGPRDVRTS</sequence>
<dbReference type="Gene3D" id="3.10.120.10">
    <property type="entry name" value="Cytochrome b5-like heme/steroid binding domain"/>
    <property type="match status" value="1"/>
</dbReference>
<reference evidence="2" key="1">
    <citation type="submission" date="2025-08" db="UniProtKB">
        <authorList>
            <consortium name="Ensembl"/>
        </authorList>
    </citation>
    <scope>IDENTIFICATION</scope>
</reference>
<accession>A0A8C8AGG5</accession>
<evidence type="ECO:0000313" key="2">
    <source>
        <dbReference type="Ensembl" id="ENSOSUP00000005219.1"/>
    </source>
</evidence>